<evidence type="ECO:0000313" key="1">
    <source>
        <dbReference type="EMBL" id="MBO3739466.1"/>
    </source>
</evidence>
<proteinExistence type="predicted"/>
<dbReference type="Proteomes" id="UP000679690">
    <property type="component" value="Unassembled WGS sequence"/>
</dbReference>
<protein>
    <submittedName>
        <fullName evidence="1">Uncharacterized protein</fullName>
    </submittedName>
</protein>
<sequence length="58" mass="6369">MVSTIEVELRKREATFRCNGKLEEKDLGAVTKGQTLAMHHSGDPGVQFAVELVVKSRA</sequence>
<evidence type="ECO:0000313" key="2">
    <source>
        <dbReference type="Proteomes" id="UP000679690"/>
    </source>
</evidence>
<reference evidence="1 2" key="1">
    <citation type="submission" date="2021-03" db="EMBL/GenBank/DDBJ databases">
        <title>Actinoplanes flavus sp. nov., a novel actinomycete isolated from Coconut Palm rhizosphere soil.</title>
        <authorList>
            <person name="Luo X."/>
        </authorList>
    </citation>
    <scope>NUCLEOTIDE SEQUENCE [LARGE SCALE GENOMIC DNA]</scope>
    <source>
        <strain evidence="1 2">NEAU-H7</strain>
    </source>
</reference>
<keyword evidence="2" id="KW-1185">Reference proteome</keyword>
<comment type="caution">
    <text evidence="1">The sequence shown here is derived from an EMBL/GenBank/DDBJ whole genome shotgun (WGS) entry which is preliminary data.</text>
</comment>
<organism evidence="1 2">
    <name type="scientific">Actinoplanes flavus</name>
    <dbReference type="NCBI Taxonomy" id="2820290"/>
    <lineage>
        <taxon>Bacteria</taxon>
        <taxon>Bacillati</taxon>
        <taxon>Actinomycetota</taxon>
        <taxon>Actinomycetes</taxon>
        <taxon>Micromonosporales</taxon>
        <taxon>Micromonosporaceae</taxon>
        <taxon>Actinoplanes</taxon>
    </lineage>
</organism>
<dbReference type="EMBL" id="JAGFNS010000011">
    <property type="protein sequence ID" value="MBO3739466.1"/>
    <property type="molecule type" value="Genomic_DNA"/>
</dbReference>
<gene>
    <name evidence="1" type="ORF">J5X75_18275</name>
</gene>
<dbReference type="RefSeq" id="WP_208468611.1">
    <property type="nucleotide sequence ID" value="NZ_JAGFNS010000011.1"/>
</dbReference>
<name>A0ABS3ULZ0_9ACTN</name>
<accession>A0ABS3ULZ0</accession>